<dbReference type="Pfam" id="PF00561">
    <property type="entry name" value="Abhydrolase_1"/>
    <property type="match status" value="1"/>
</dbReference>
<organism evidence="2 3">
    <name type="scientific">Tautonia sociabilis</name>
    <dbReference type="NCBI Taxonomy" id="2080755"/>
    <lineage>
        <taxon>Bacteria</taxon>
        <taxon>Pseudomonadati</taxon>
        <taxon>Planctomycetota</taxon>
        <taxon>Planctomycetia</taxon>
        <taxon>Isosphaerales</taxon>
        <taxon>Isosphaeraceae</taxon>
        <taxon>Tautonia</taxon>
    </lineage>
</organism>
<keyword evidence="3" id="KW-1185">Reference proteome</keyword>
<sequence length="286" mass="31276">MRRSEKWRSVSTWETEWSPMTRWRVEGSGGSHEVVRLGRGEPIVLVPGLAGGWKLLVPLARRLANRHEVHLIGLSGDGALLPRCAGVGVADEANSLLAVIDRLGLERPGLVGVSFGGAVALEMAVEAPARFARLVLSGAEAQFGRRWAATLARRVLERFPIPGDSPFINQFFNVLHGGRPEPGPLPDFVVRRCWETDQGVMVDRLRALEAFDATDRLWRVDAPTLVLAGSKDVVVPPDRQEALARAIAPGRFAQIEGAGHLAFLSHRAEVARRIARHLDVSRRAVS</sequence>
<protein>
    <submittedName>
        <fullName evidence="2">Alpha/beta fold hydrolase</fullName>
    </submittedName>
</protein>
<reference evidence="2 3" key="1">
    <citation type="submission" date="2018-12" db="EMBL/GenBank/DDBJ databases">
        <authorList>
            <person name="Toschakov S.V."/>
        </authorList>
    </citation>
    <scope>NUCLEOTIDE SEQUENCE [LARGE SCALE GENOMIC DNA]</scope>
    <source>
        <strain evidence="2 3">GM2012</strain>
    </source>
</reference>
<proteinExistence type="predicted"/>
<dbReference type="InterPro" id="IPR000073">
    <property type="entry name" value="AB_hydrolase_1"/>
</dbReference>
<accession>A0A432MG13</accession>
<dbReference type="Proteomes" id="UP000280296">
    <property type="component" value="Unassembled WGS sequence"/>
</dbReference>
<dbReference type="OrthoDB" id="9775557at2"/>
<evidence type="ECO:0000313" key="2">
    <source>
        <dbReference type="EMBL" id="RUL85521.1"/>
    </source>
</evidence>
<gene>
    <name evidence="2" type="ORF">TsocGM_18245</name>
</gene>
<dbReference type="PANTHER" id="PTHR43433">
    <property type="entry name" value="HYDROLASE, ALPHA/BETA FOLD FAMILY PROTEIN"/>
    <property type="match status" value="1"/>
</dbReference>
<dbReference type="Gene3D" id="3.40.50.1820">
    <property type="entry name" value="alpha/beta hydrolase"/>
    <property type="match status" value="1"/>
</dbReference>
<dbReference type="InterPro" id="IPR050471">
    <property type="entry name" value="AB_hydrolase"/>
</dbReference>
<dbReference type="InterPro" id="IPR029058">
    <property type="entry name" value="AB_hydrolase_fold"/>
</dbReference>
<reference evidence="2 3" key="2">
    <citation type="submission" date="2019-01" db="EMBL/GenBank/DDBJ databases">
        <title>Tautonia sociabilis, a novel thermotolerant planctomycete of Isosphaeraceae family, isolated from a 4000 m deep subterranean habitat.</title>
        <authorList>
            <person name="Kovaleva O.L."/>
            <person name="Elcheninov A.G."/>
            <person name="Van Heerden E."/>
            <person name="Toshchakov S.V."/>
            <person name="Novikov A."/>
            <person name="Bonch-Osmolovskaya E.A."/>
            <person name="Kublanov I.V."/>
        </authorList>
    </citation>
    <scope>NUCLEOTIDE SEQUENCE [LARGE SCALE GENOMIC DNA]</scope>
    <source>
        <strain evidence="2 3">GM2012</strain>
    </source>
</reference>
<dbReference type="PRINTS" id="PR00111">
    <property type="entry name" value="ABHYDROLASE"/>
</dbReference>
<dbReference type="SUPFAM" id="SSF53474">
    <property type="entry name" value="alpha/beta-Hydrolases"/>
    <property type="match status" value="1"/>
</dbReference>
<keyword evidence="2" id="KW-0378">Hydrolase</keyword>
<comment type="caution">
    <text evidence="2">The sequence shown here is derived from an EMBL/GenBank/DDBJ whole genome shotgun (WGS) entry which is preliminary data.</text>
</comment>
<dbReference type="GO" id="GO:0016787">
    <property type="term" value="F:hydrolase activity"/>
    <property type="evidence" value="ECO:0007669"/>
    <property type="project" value="UniProtKB-KW"/>
</dbReference>
<dbReference type="PANTHER" id="PTHR43433:SF5">
    <property type="entry name" value="AB HYDROLASE-1 DOMAIN-CONTAINING PROTEIN"/>
    <property type="match status" value="1"/>
</dbReference>
<evidence type="ECO:0000313" key="3">
    <source>
        <dbReference type="Proteomes" id="UP000280296"/>
    </source>
</evidence>
<feature type="domain" description="AB hydrolase-1" evidence="1">
    <location>
        <begin position="42"/>
        <end position="266"/>
    </location>
</feature>
<dbReference type="EMBL" id="RYZH01000039">
    <property type="protein sequence ID" value="RUL85521.1"/>
    <property type="molecule type" value="Genomic_DNA"/>
</dbReference>
<dbReference type="AlphaFoldDB" id="A0A432MG13"/>
<name>A0A432MG13_9BACT</name>
<evidence type="ECO:0000259" key="1">
    <source>
        <dbReference type="Pfam" id="PF00561"/>
    </source>
</evidence>